<dbReference type="AlphaFoldDB" id="A0A8E1UQY7"/>
<sequence length="830" mass="92038">MNNFTMHIIKAAAMTLVAAVCITVQAAGPKRVVQVQKAKKQVVITDVNSDVTPAPLKIRPNNASAAQRDILIDEDFSKVTGGSMETPDTTKFLASSYYEPGIFIDPSMTKDGTWAGESVYAAGGALYLKTYNPMIYAALMTPLGDYSGEITLTFKVKAMPCWIVYNEDPETGEEIWGLSRGSTIGVQVCRGGYTSSQLADTDLEDGSGYYTTRLYENQGWTEIELHFNNYSGDSDGYICFFTEGAVLIDDVKVTSAPTFLAAPKVICVTDFQADRFTIEWQPLRKAFEYYVDLYKMTYTSDTDGAFSEDFENYTAPQEGWGVTSSEISPDKGMDGSKAMVMYDRDTLTTPENGATYKTMDFYMKFVTHYDDPYMSMATVYVDGLTESGWKTVAYIYASYFIDGDIVRLSDEIYGFANTYKAIRIRPGDMEEGEYILVDNIDIETNRPFRLERVFGENSSDWGDESNDTYYDYTDGTSYTFTGLDPETEYYYSVRGHYVFTFSDKLIYHAFGVCSPEVLPASNIDSNGSFTANWNLAPKATGYTVEMFGVTKVEEDDADFILLEETFDKINDEVTSATDWRSPEILGNDDSSRLDQYTALPGWTGVGNTIAQGMLGCESSSYILTEIVTPEIYVGNDDEIRVYVKAYGGLGDQLILRVDGKSYFVPFEQSEEGTGYINGLYSLPVTSEFAQIVMFTSNYGAFMLDEIRFTQAVNEGDVVITPIAAVDTDSETTSYMFTGLDGYGFDTYGYYVTSHFELEGKSTTSQPSETVVVNLQTGDSHVTTGMDSAKADAGVSEVARYSLDGRKLSAPQKGINILRMSDGTTRKVIVK</sequence>
<reference evidence="2 3" key="1">
    <citation type="submission" date="2015-06" db="EMBL/GenBank/DDBJ databases">
        <title>Prevotella sp. 109, sp. nov., a novel member of the family Prevotellaceae isolated from human faeces.</title>
        <authorList>
            <person name="Shkoporov A.N."/>
            <person name="Chaplin A.V."/>
            <person name="Kafarskaia L.I."/>
            <person name="Efimov B.A."/>
        </authorList>
    </citation>
    <scope>NUCLEOTIDE SEQUENCE [LARGE SCALE GENOMIC DNA]</scope>
    <source>
        <strain evidence="2 3">109</strain>
    </source>
</reference>
<feature type="chain" id="PRO_5034814554" description="Fibronectin type-III domain-containing protein" evidence="1">
    <location>
        <begin position="27"/>
        <end position="830"/>
    </location>
</feature>
<keyword evidence="3" id="KW-1185">Reference proteome</keyword>
<dbReference type="SUPFAM" id="SSF49265">
    <property type="entry name" value="Fibronectin type III"/>
    <property type="match status" value="1"/>
</dbReference>
<name>A0A8E1UQY7_9BACT</name>
<dbReference type="Proteomes" id="UP000036951">
    <property type="component" value="Unassembled WGS sequence"/>
</dbReference>
<organism evidence="2 3">
    <name type="scientific">Xylanibacter rarus</name>
    <dbReference type="NCBI Taxonomy" id="1676614"/>
    <lineage>
        <taxon>Bacteria</taxon>
        <taxon>Pseudomonadati</taxon>
        <taxon>Bacteroidota</taxon>
        <taxon>Bacteroidia</taxon>
        <taxon>Bacteroidales</taxon>
        <taxon>Prevotellaceae</taxon>
        <taxon>Xylanibacter</taxon>
    </lineage>
</organism>
<dbReference type="EMBL" id="LFQU01000002">
    <property type="protein sequence ID" value="KOO69455.1"/>
    <property type="molecule type" value="Genomic_DNA"/>
</dbReference>
<keyword evidence="1" id="KW-0732">Signal</keyword>
<evidence type="ECO:0000313" key="2">
    <source>
        <dbReference type="EMBL" id="KOO69455.1"/>
    </source>
</evidence>
<protein>
    <recommendedName>
        <fullName evidence="4">Fibronectin type-III domain-containing protein</fullName>
    </recommendedName>
</protein>
<gene>
    <name evidence="2" type="ORF">ACU52_02000</name>
</gene>
<evidence type="ECO:0000256" key="1">
    <source>
        <dbReference type="SAM" id="SignalP"/>
    </source>
</evidence>
<evidence type="ECO:0008006" key="4">
    <source>
        <dbReference type="Google" id="ProtNLM"/>
    </source>
</evidence>
<proteinExistence type="predicted"/>
<dbReference type="InterPro" id="IPR036116">
    <property type="entry name" value="FN3_sf"/>
</dbReference>
<evidence type="ECO:0000313" key="3">
    <source>
        <dbReference type="Proteomes" id="UP000036951"/>
    </source>
</evidence>
<accession>A0A8E1UQY7</accession>
<feature type="signal peptide" evidence="1">
    <location>
        <begin position="1"/>
        <end position="26"/>
    </location>
</feature>
<dbReference type="RefSeq" id="WP_053397555.1">
    <property type="nucleotide sequence ID" value="NZ_LFQU01000002.1"/>
</dbReference>
<comment type="caution">
    <text evidence="2">The sequence shown here is derived from an EMBL/GenBank/DDBJ whole genome shotgun (WGS) entry which is preliminary data.</text>
</comment>